<name>A0A1I8A195_9BILA</name>
<accession>A0A1I8A195</accession>
<reference evidence="2" key="1">
    <citation type="submission" date="2016-11" db="UniProtKB">
        <authorList>
            <consortium name="WormBaseParasite"/>
        </authorList>
    </citation>
    <scope>IDENTIFICATION</scope>
</reference>
<dbReference type="Proteomes" id="UP000095287">
    <property type="component" value="Unplaced"/>
</dbReference>
<sequence>MAFPCLPARSNGFLCLAVPARTTHSQDICDAFWKPSLAFCILFPILLYLRLTTLVANYEILNPQFLKSKDWRREHRPLCPNLITTPCLGLCLGERPKKENKVCSKDSSHCDKRSKRGILGTDLAIVRFLNISITP</sequence>
<evidence type="ECO:0000313" key="2">
    <source>
        <dbReference type="WBParaSite" id="L893_g31573.t1"/>
    </source>
</evidence>
<protein>
    <submittedName>
        <fullName evidence="2">FZ domain-containing protein</fullName>
    </submittedName>
</protein>
<evidence type="ECO:0000313" key="1">
    <source>
        <dbReference type="Proteomes" id="UP000095287"/>
    </source>
</evidence>
<organism evidence="1 2">
    <name type="scientific">Steinernema glaseri</name>
    <dbReference type="NCBI Taxonomy" id="37863"/>
    <lineage>
        <taxon>Eukaryota</taxon>
        <taxon>Metazoa</taxon>
        <taxon>Ecdysozoa</taxon>
        <taxon>Nematoda</taxon>
        <taxon>Chromadorea</taxon>
        <taxon>Rhabditida</taxon>
        <taxon>Tylenchina</taxon>
        <taxon>Panagrolaimomorpha</taxon>
        <taxon>Strongyloidoidea</taxon>
        <taxon>Steinernematidae</taxon>
        <taxon>Steinernema</taxon>
    </lineage>
</organism>
<dbReference type="WBParaSite" id="L893_g31573.t1">
    <property type="protein sequence ID" value="L893_g31573.t1"/>
    <property type="gene ID" value="L893_g31573"/>
</dbReference>
<dbReference type="AlphaFoldDB" id="A0A1I8A195"/>
<proteinExistence type="predicted"/>
<keyword evidence="1" id="KW-1185">Reference proteome</keyword>